<dbReference type="Proteomes" id="UP000887579">
    <property type="component" value="Unplaced"/>
</dbReference>
<dbReference type="WBParaSite" id="ES5_v2.g13793.t1">
    <property type="protein sequence ID" value="ES5_v2.g13793.t1"/>
    <property type="gene ID" value="ES5_v2.g13793"/>
</dbReference>
<sequence>MKYKNQCYYFQQTQAPFFVAESSCNNLGGHLVSIHSLVDNMIISQQALVRFTQSTDNDFWLGSTDLYSAQKWSWMDNTSFDFENWDFGQPQNLSGYDCGGALMHGGKWKADDCFKLKPFICAIPELIVTTTSAAPTAKPKSCPVPWTYYETTGFCYVVLQGETWVNAEERCKVENGHLASIHDLNEDLFVAHIRGTNETYQTWTGLFTDDNNAHWSWTDGSPFNYSNWWTNQPDNPGQENCGTILFDGTFNNLNCNQVTSYICKKIPS</sequence>
<name>A0AC34F938_9BILA</name>
<evidence type="ECO:0000313" key="2">
    <source>
        <dbReference type="WBParaSite" id="ES5_v2.g13793.t1"/>
    </source>
</evidence>
<evidence type="ECO:0000313" key="1">
    <source>
        <dbReference type="Proteomes" id="UP000887579"/>
    </source>
</evidence>
<protein>
    <submittedName>
        <fullName evidence="2">C-type lectin domain-containing protein</fullName>
    </submittedName>
</protein>
<accession>A0AC34F938</accession>
<organism evidence="1 2">
    <name type="scientific">Panagrolaimus sp. ES5</name>
    <dbReference type="NCBI Taxonomy" id="591445"/>
    <lineage>
        <taxon>Eukaryota</taxon>
        <taxon>Metazoa</taxon>
        <taxon>Ecdysozoa</taxon>
        <taxon>Nematoda</taxon>
        <taxon>Chromadorea</taxon>
        <taxon>Rhabditida</taxon>
        <taxon>Tylenchina</taxon>
        <taxon>Panagrolaimomorpha</taxon>
        <taxon>Panagrolaimoidea</taxon>
        <taxon>Panagrolaimidae</taxon>
        <taxon>Panagrolaimus</taxon>
    </lineage>
</organism>
<reference evidence="2" key="1">
    <citation type="submission" date="2022-11" db="UniProtKB">
        <authorList>
            <consortium name="WormBaseParasite"/>
        </authorList>
    </citation>
    <scope>IDENTIFICATION</scope>
</reference>
<proteinExistence type="predicted"/>